<dbReference type="GO" id="GO:0006351">
    <property type="term" value="P:DNA-templated transcription"/>
    <property type="evidence" value="ECO:0007669"/>
    <property type="project" value="InterPro"/>
</dbReference>
<feature type="domain" description="C2H2-type" evidence="10">
    <location>
        <begin position="15"/>
        <end position="43"/>
    </location>
</feature>
<name>A0A9W9W3E9_9EURO</name>
<dbReference type="PANTHER" id="PTHR47660:SF2">
    <property type="entry name" value="TRANSCRIPTION FACTOR WITH C2H2 AND ZN(2)-CYS(6) DNA BINDING DOMAIN (EUROFUNG)"/>
    <property type="match status" value="1"/>
</dbReference>
<dbReference type="InterPro" id="IPR036236">
    <property type="entry name" value="Znf_C2H2_sf"/>
</dbReference>
<evidence type="ECO:0000256" key="7">
    <source>
        <dbReference type="PROSITE-ProRule" id="PRU00042"/>
    </source>
</evidence>
<gene>
    <name evidence="11" type="ORF">N7509_006071</name>
</gene>
<comment type="caution">
    <text evidence="11">The sequence shown here is derived from an EMBL/GenBank/DDBJ whole genome shotgun (WGS) entry which is preliminary data.</text>
</comment>
<proteinExistence type="predicted"/>
<dbReference type="InterPro" id="IPR013087">
    <property type="entry name" value="Znf_C2H2_type"/>
</dbReference>
<dbReference type="Proteomes" id="UP001147747">
    <property type="component" value="Unassembled WGS sequence"/>
</dbReference>
<evidence type="ECO:0000256" key="5">
    <source>
        <dbReference type="ARBA" id="ARBA00023163"/>
    </source>
</evidence>
<keyword evidence="5" id="KW-0804">Transcription</keyword>
<evidence type="ECO:0000313" key="11">
    <source>
        <dbReference type="EMBL" id="KAJ5397958.1"/>
    </source>
</evidence>
<dbReference type="Gene3D" id="3.30.160.60">
    <property type="entry name" value="Classic Zinc Finger"/>
    <property type="match status" value="1"/>
</dbReference>
<dbReference type="SMART" id="SM00066">
    <property type="entry name" value="GAL4"/>
    <property type="match status" value="1"/>
</dbReference>
<keyword evidence="6" id="KW-0539">Nucleus</keyword>
<evidence type="ECO:0008006" key="13">
    <source>
        <dbReference type="Google" id="ProtNLM"/>
    </source>
</evidence>
<dbReference type="PROSITE" id="PS00028">
    <property type="entry name" value="ZINC_FINGER_C2H2_1"/>
    <property type="match status" value="1"/>
</dbReference>
<reference evidence="11" key="2">
    <citation type="journal article" date="2023" name="IMA Fungus">
        <title>Comparative genomic study of the Penicillium genus elucidates a diverse pangenome and 15 lateral gene transfer events.</title>
        <authorList>
            <person name="Petersen C."/>
            <person name="Sorensen T."/>
            <person name="Nielsen M.R."/>
            <person name="Sondergaard T.E."/>
            <person name="Sorensen J.L."/>
            <person name="Fitzpatrick D.A."/>
            <person name="Frisvad J.C."/>
            <person name="Nielsen K.L."/>
        </authorList>
    </citation>
    <scope>NUCLEOTIDE SEQUENCE</scope>
    <source>
        <strain evidence="11">IBT 29677</strain>
    </source>
</reference>
<dbReference type="InterPro" id="IPR036864">
    <property type="entry name" value="Zn2-C6_fun-type_DNA-bd_sf"/>
</dbReference>
<dbReference type="Gene3D" id="4.10.240.10">
    <property type="entry name" value="Zn(2)-C6 fungal-type DNA-binding domain"/>
    <property type="match status" value="1"/>
</dbReference>
<keyword evidence="2" id="KW-0862">Zinc</keyword>
<evidence type="ECO:0000256" key="1">
    <source>
        <dbReference type="ARBA" id="ARBA00022723"/>
    </source>
</evidence>
<evidence type="ECO:0000313" key="12">
    <source>
        <dbReference type="Proteomes" id="UP001147747"/>
    </source>
</evidence>
<organism evidence="11 12">
    <name type="scientific">Penicillium cosmopolitanum</name>
    <dbReference type="NCBI Taxonomy" id="1131564"/>
    <lineage>
        <taxon>Eukaryota</taxon>
        <taxon>Fungi</taxon>
        <taxon>Dikarya</taxon>
        <taxon>Ascomycota</taxon>
        <taxon>Pezizomycotina</taxon>
        <taxon>Eurotiomycetes</taxon>
        <taxon>Eurotiomycetidae</taxon>
        <taxon>Eurotiales</taxon>
        <taxon>Aspergillaceae</taxon>
        <taxon>Penicillium</taxon>
    </lineage>
</organism>
<dbReference type="RefSeq" id="XP_056490010.1">
    <property type="nucleotide sequence ID" value="XM_056630708.1"/>
</dbReference>
<evidence type="ECO:0000256" key="3">
    <source>
        <dbReference type="ARBA" id="ARBA00023015"/>
    </source>
</evidence>
<dbReference type="InterPro" id="IPR007219">
    <property type="entry name" value="XnlR_reg_dom"/>
</dbReference>
<keyword evidence="3" id="KW-0805">Transcription regulation</keyword>
<dbReference type="SUPFAM" id="SSF57667">
    <property type="entry name" value="beta-beta-alpha zinc fingers"/>
    <property type="match status" value="1"/>
</dbReference>
<keyword evidence="7" id="KW-0863">Zinc-finger</keyword>
<dbReference type="SUPFAM" id="SSF57701">
    <property type="entry name" value="Zn2/Cys6 DNA-binding domain"/>
    <property type="match status" value="1"/>
</dbReference>
<protein>
    <recommendedName>
        <fullName evidence="13">Zn(2)-C6 fungal-type domain-containing protein</fullName>
    </recommendedName>
</protein>
<dbReference type="InterPro" id="IPR001138">
    <property type="entry name" value="Zn2Cys6_DnaBD"/>
</dbReference>
<dbReference type="GO" id="GO:0003677">
    <property type="term" value="F:DNA binding"/>
    <property type="evidence" value="ECO:0007669"/>
    <property type="project" value="UniProtKB-KW"/>
</dbReference>
<keyword evidence="12" id="KW-1185">Reference proteome</keyword>
<feature type="domain" description="Zn(2)-C6 fungal-type" evidence="9">
    <location>
        <begin position="52"/>
        <end position="81"/>
    </location>
</feature>
<evidence type="ECO:0000256" key="2">
    <source>
        <dbReference type="ARBA" id="ARBA00022833"/>
    </source>
</evidence>
<dbReference type="CDD" id="cd12148">
    <property type="entry name" value="fungal_TF_MHR"/>
    <property type="match status" value="1"/>
</dbReference>
<dbReference type="Pfam" id="PF04082">
    <property type="entry name" value="Fungal_trans"/>
    <property type="match status" value="1"/>
</dbReference>
<keyword evidence="1" id="KW-0479">Metal-binding</keyword>
<feature type="region of interest" description="Disordered" evidence="8">
    <location>
        <begin position="92"/>
        <end position="144"/>
    </location>
</feature>
<dbReference type="Pfam" id="PF00172">
    <property type="entry name" value="Zn_clus"/>
    <property type="match status" value="1"/>
</dbReference>
<dbReference type="GO" id="GO:0000981">
    <property type="term" value="F:DNA-binding transcription factor activity, RNA polymerase II-specific"/>
    <property type="evidence" value="ECO:0007669"/>
    <property type="project" value="InterPro"/>
</dbReference>
<sequence>MSSLVLTYDSSKEIFQCHTCNKTFNRKDVYQRHVRVVHDPRQAGQKKRSKKSCERCIRYKLKCNRDLPCASCLRKHVSCTYETTSSGLAIQPQPQSLALPQLPWDADNDERDSIRHDQPSPGYESTGSYLEGEFPESSGSLARIRDTVNTPTLRNYSANSLKQPRPDFLHANLPQQPAAMDPQDYTPAPFLPRDSPYSALQINQELLGSTADVENYEWLDHLSLDLEAFDSSFFRASKMDWLGGETDVSPPVSGDMQIFCNDEPFNRDGLVPQPISIDQPFTPILGAEQPQLNPDNSDKNEHESWPGILDRGGNESWPFDYTSNKGFRKIQLPPLREVLEQTMGNIPTTKSGTAKDLVKVLSNPFIPSLNDSAGLEVLPTITFLGELVKTYFAEFHPAFSIVHLPTWRIEKCPAALVAAMACIGASYSTAEGTQRVAPILAEITQRSLFWMIYALGSGNRRLYELADASRGLLATGLRELGVLSSDAAQSDNISCDFQHLKRMDPSTLERAWNCWRDTEFERRVAWSVFEFDCTMSTLTSKRGVFGVSELPMKAPCSENLWEAPSANAWASVASFSTSLQSDIPFYPLLQNIIAQREIPNTTPTWAKRICSLVISRLLGDLREIEDISSSKVLGLSSLVDVHKKTRENLLRRLLDGALRLP</sequence>
<dbReference type="SMART" id="SM00355">
    <property type="entry name" value="ZnF_C2H2"/>
    <property type="match status" value="1"/>
</dbReference>
<dbReference type="PROSITE" id="PS50048">
    <property type="entry name" value="ZN2_CY6_FUNGAL_2"/>
    <property type="match status" value="1"/>
</dbReference>
<dbReference type="GO" id="GO:0008270">
    <property type="term" value="F:zinc ion binding"/>
    <property type="evidence" value="ECO:0007669"/>
    <property type="project" value="UniProtKB-KW"/>
</dbReference>
<reference evidence="11" key="1">
    <citation type="submission" date="2022-12" db="EMBL/GenBank/DDBJ databases">
        <authorList>
            <person name="Petersen C."/>
        </authorList>
    </citation>
    <scope>NUCLEOTIDE SEQUENCE</scope>
    <source>
        <strain evidence="11">IBT 29677</strain>
    </source>
</reference>
<accession>A0A9W9W3E9</accession>
<dbReference type="EMBL" id="JAPZBU010000006">
    <property type="protein sequence ID" value="KAJ5397958.1"/>
    <property type="molecule type" value="Genomic_DNA"/>
</dbReference>
<feature type="compositionally biased region" description="Low complexity" evidence="8">
    <location>
        <begin position="92"/>
        <end position="103"/>
    </location>
</feature>
<evidence type="ECO:0000259" key="9">
    <source>
        <dbReference type="PROSITE" id="PS50048"/>
    </source>
</evidence>
<dbReference type="PROSITE" id="PS50157">
    <property type="entry name" value="ZINC_FINGER_C2H2_2"/>
    <property type="match status" value="1"/>
</dbReference>
<dbReference type="PANTHER" id="PTHR47660">
    <property type="entry name" value="TRANSCRIPTION FACTOR WITH C2H2 AND ZN(2)-CYS(6) DNA BINDING DOMAIN (EUROFUNG)-RELATED-RELATED"/>
    <property type="match status" value="1"/>
</dbReference>
<dbReference type="OrthoDB" id="1405595at2759"/>
<evidence type="ECO:0000256" key="4">
    <source>
        <dbReference type="ARBA" id="ARBA00023125"/>
    </source>
</evidence>
<keyword evidence="4" id="KW-0238">DNA-binding</keyword>
<dbReference type="AlphaFoldDB" id="A0A9W9W3E9"/>
<evidence type="ECO:0000259" key="10">
    <source>
        <dbReference type="PROSITE" id="PS50157"/>
    </source>
</evidence>
<dbReference type="CDD" id="cd00067">
    <property type="entry name" value="GAL4"/>
    <property type="match status" value="1"/>
</dbReference>
<dbReference type="GeneID" id="81369688"/>
<evidence type="ECO:0000256" key="6">
    <source>
        <dbReference type="ARBA" id="ARBA00023242"/>
    </source>
</evidence>
<evidence type="ECO:0000256" key="8">
    <source>
        <dbReference type="SAM" id="MobiDB-lite"/>
    </source>
</evidence>